<sequence length="494" mass="55650">MVDAYSNLSDVRVGNFPWCLKVRVIRLWVVKSNLISGQENSIELVLLDEKGCKIHATVRRHLIPLFKAVIIEGEVYTLSAFSVVDAYGLCRPTRHPCRLFFHSTTILEKMVCRAIKMNGLSLVDIGQINSHSCDSNYLVDFMGVMTGISSQNEFLKDGQRVKMIVVEISDHRGFCHVVLFGEIVDYLVQMMTTLDGGLPVVVIQFAKIRFFRGRVLLQNIQNLTRMLFNPPVDESVLLGRRLSKMRGGPAMTVPLIGPPVKPSVVDDFLRLYPKKTIAELKSTSDDGPFIVSGVVDGLVIGEDWWYPSCRCSKRLIINAGYYYCRGCSKHVFEFVPRFRVKIHVTDGIDDAMFVLSDDDVRYLTRTKCSIQLSSSKQVLEGINPPSALMKIEGLKLLFKIVMVSSLNPIYKGAFKVSRVCLDPDIFNAFSLKGTRHTPAKQVYRPVMSEVVYPSGLIEEINQHGEYLSNKRLAGSFDNTLGEEIADHHKRSRDC</sequence>
<keyword evidence="2" id="KW-1185">Reference proteome</keyword>
<evidence type="ECO:0000313" key="1">
    <source>
        <dbReference type="EMBL" id="CAJ2634623.1"/>
    </source>
</evidence>
<organism evidence="1 2">
    <name type="scientific">Trifolium pratense</name>
    <name type="common">Red clover</name>
    <dbReference type="NCBI Taxonomy" id="57577"/>
    <lineage>
        <taxon>Eukaryota</taxon>
        <taxon>Viridiplantae</taxon>
        <taxon>Streptophyta</taxon>
        <taxon>Embryophyta</taxon>
        <taxon>Tracheophyta</taxon>
        <taxon>Spermatophyta</taxon>
        <taxon>Magnoliopsida</taxon>
        <taxon>eudicotyledons</taxon>
        <taxon>Gunneridae</taxon>
        <taxon>Pentapetalae</taxon>
        <taxon>rosids</taxon>
        <taxon>fabids</taxon>
        <taxon>Fabales</taxon>
        <taxon>Fabaceae</taxon>
        <taxon>Papilionoideae</taxon>
        <taxon>50 kb inversion clade</taxon>
        <taxon>NPAAA clade</taxon>
        <taxon>Hologalegina</taxon>
        <taxon>IRL clade</taxon>
        <taxon>Trifolieae</taxon>
        <taxon>Trifolium</taxon>
    </lineage>
</organism>
<comment type="caution">
    <text evidence="1">The sequence shown here is derived from an EMBL/GenBank/DDBJ whole genome shotgun (WGS) entry which is preliminary data.</text>
</comment>
<dbReference type="Proteomes" id="UP001177021">
    <property type="component" value="Unassembled WGS sequence"/>
</dbReference>
<name>A0ACB0IQ46_TRIPR</name>
<gene>
    <name evidence="1" type="ORF">MILVUS5_LOCUS5470</name>
</gene>
<dbReference type="EMBL" id="CASHSV030000002">
    <property type="protein sequence ID" value="CAJ2634623.1"/>
    <property type="molecule type" value="Genomic_DNA"/>
</dbReference>
<reference evidence="1" key="1">
    <citation type="submission" date="2023-10" db="EMBL/GenBank/DDBJ databases">
        <authorList>
            <person name="Rodriguez Cubillos JULIANA M."/>
            <person name="De Vega J."/>
        </authorList>
    </citation>
    <scope>NUCLEOTIDE SEQUENCE</scope>
</reference>
<protein>
    <submittedName>
        <fullName evidence="1">Uncharacterized protein</fullName>
    </submittedName>
</protein>
<evidence type="ECO:0000313" key="2">
    <source>
        <dbReference type="Proteomes" id="UP001177021"/>
    </source>
</evidence>
<proteinExistence type="predicted"/>
<accession>A0ACB0IQ46</accession>